<feature type="region of interest" description="Disordered" evidence="1">
    <location>
        <begin position="152"/>
        <end position="286"/>
    </location>
</feature>
<feature type="compositionally biased region" description="Polar residues" evidence="1">
    <location>
        <begin position="267"/>
        <end position="286"/>
    </location>
</feature>
<feature type="chain" id="PRO_5042257848" evidence="2">
    <location>
        <begin position="22"/>
        <end position="286"/>
    </location>
</feature>
<feature type="compositionally biased region" description="Polar residues" evidence="1">
    <location>
        <begin position="222"/>
        <end position="237"/>
    </location>
</feature>
<protein>
    <submittedName>
        <fullName evidence="3">Uncharacterized protein</fullName>
    </submittedName>
</protein>
<evidence type="ECO:0000256" key="1">
    <source>
        <dbReference type="SAM" id="MobiDB-lite"/>
    </source>
</evidence>
<comment type="caution">
    <text evidence="3">The sequence shown here is derived from an EMBL/GenBank/DDBJ whole genome shotgun (WGS) entry which is preliminary data.</text>
</comment>
<organism evidence="3 4">
    <name type="scientific">Paralvinella palmiformis</name>
    <dbReference type="NCBI Taxonomy" id="53620"/>
    <lineage>
        <taxon>Eukaryota</taxon>
        <taxon>Metazoa</taxon>
        <taxon>Spiralia</taxon>
        <taxon>Lophotrochozoa</taxon>
        <taxon>Annelida</taxon>
        <taxon>Polychaeta</taxon>
        <taxon>Sedentaria</taxon>
        <taxon>Canalipalpata</taxon>
        <taxon>Terebellida</taxon>
        <taxon>Terebelliformia</taxon>
        <taxon>Alvinellidae</taxon>
        <taxon>Paralvinella</taxon>
    </lineage>
</organism>
<evidence type="ECO:0000256" key="2">
    <source>
        <dbReference type="SAM" id="SignalP"/>
    </source>
</evidence>
<keyword evidence="4" id="KW-1185">Reference proteome</keyword>
<gene>
    <name evidence="3" type="ORF">LSH36_1862g00010</name>
</gene>
<reference evidence="3" key="1">
    <citation type="journal article" date="2023" name="Mol. Biol. Evol.">
        <title>Third-Generation Sequencing Reveals the Adaptive Role of the Epigenome in Three Deep-Sea Polychaetes.</title>
        <authorList>
            <person name="Perez M."/>
            <person name="Aroh O."/>
            <person name="Sun Y."/>
            <person name="Lan Y."/>
            <person name="Juniper S.K."/>
            <person name="Young C.R."/>
            <person name="Angers B."/>
            <person name="Qian P.Y."/>
        </authorList>
    </citation>
    <scope>NUCLEOTIDE SEQUENCE</scope>
    <source>
        <strain evidence="3">P08H-3</strain>
    </source>
</reference>
<sequence>MKGNSLLAINMLMLWIAMTTAIPYNRFGFRQYGHDSHPTNYGQRYGRLDTHYDDYHNGHYRGQYGGQIRGQYGRPYLGQYVRHQDELYLYPHGIHHAYGGLQAYNGHHAYSGTYGHQGRYEDNLHHGFRSVHGHFSHMRPWNVQGIYWPYLPNDDQNDQGDSDYNKGMNNGQEGNLNEDGEDIKAGPVVQEGQHAANSESQREGTANTQVGQTGQEEEEKVNQQLGQTEQGSESIQPIQDIEEGQGEVNQQSAQDRPKGQDSEPAQDGQQGQVTENQNIAQSEQEE</sequence>
<dbReference type="AlphaFoldDB" id="A0AAD9MQK9"/>
<dbReference type="EMBL" id="JAODUP010001857">
    <property type="protein sequence ID" value="KAK2139329.1"/>
    <property type="molecule type" value="Genomic_DNA"/>
</dbReference>
<evidence type="ECO:0000313" key="3">
    <source>
        <dbReference type="EMBL" id="KAK2139329.1"/>
    </source>
</evidence>
<keyword evidence="2" id="KW-0732">Signal</keyword>
<proteinExistence type="predicted"/>
<name>A0AAD9MQK9_9ANNE</name>
<feature type="signal peptide" evidence="2">
    <location>
        <begin position="1"/>
        <end position="21"/>
    </location>
</feature>
<dbReference type="Proteomes" id="UP001208570">
    <property type="component" value="Unassembled WGS sequence"/>
</dbReference>
<evidence type="ECO:0000313" key="4">
    <source>
        <dbReference type="Proteomes" id="UP001208570"/>
    </source>
</evidence>
<accession>A0AAD9MQK9</accession>
<feature type="compositionally biased region" description="Polar residues" evidence="1">
    <location>
        <begin position="195"/>
        <end position="214"/>
    </location>
</feature>